<dbReference type="CDD" id="cd00160">
    <property type="entry name" value="RhoGEF"/>
    <property type="match status" value="1"/>
</dbReference>
<evidence type="ECO:0000259" key="7">
    <source>
        <dbReference type="PROSITE" id="PS50002"/>
    </source>
</evidence>
<evidence type="ECO:0000313" key="10">
    <source>
        <dbReference type="EMBL" id="KAK7869104.1"/>
    </source>
</evidence>
<dbReference type="InterPro" id="IPR001452">
    <property type="entry name" value="SH3_domain"/>
</dbReference>
<dbReference type="FunFam" id="1.20.900.10:FF:000016">
    <property type="entry name" value="Rho guanine nucleotide exchange factor 6"/>
    <property type="match status" value="1"/>
</dbReference>
<evidence type="ECO:0000313" key="11">
    <source>
        <dbReference type="Proteomes" id="UP001378592"/>
    </source>
</evidence>
<evidence type="ECO:0000256" key="3">
    <source>
        <dbReference type="ARBA" id="ARBA00022658"/>
    </source>
</evidence>
<reference evidence="10 11" key="1">
    <citation type="submission" date="2024-03" db="EMBL/GenBank/DDBJ databases">
        <title>The genome assembly and annotation of the cricket Gryllus longicercus Weissman &amp; Gray.</title>
        <authorList>
            <person name="Szrajer S."/>
            <person name="Gray D."/>
            <person name="Ylla G."/>
        </authorList>
    </citation>
    <scope>NUCLEOTIDE SEQUENCE [LARGE SCALE GENOMIC DNA]</scope>
    <source>
        <strain evidence="10">DAG 2021-001</strain>
        <tissue evidence="10">Whole body minus gut</tissue>
    </source>
</reference>
<dbReference type="SUPFAM" id="SSF50044">
    <property type="entry name" value="SH3-domain"/>
    <property type="match status" value="1"/>
</dbReference>
<dbReference type="Pfam" id="PF14604">
    <property type="entry name" value="SH3_9"/>
    <property type="match status" value="1"/>
</dbReference>
<accession>A0AAN9VPU4</accession>
<dbReference type="Gene3D" id="1.20.900.10">
    <property type="entry name" value="Dbl homology (DH) domain"/>
    <property type="match status" value="1"/>
</dbReference>
<organism evidence="10 11">
    <name type="scientific">Gryllus longicercus</name>
    <dbReference type="NCBI Taxonomy" id="2509291"/>
    <lineage>
        <taxon>Eukaryota</taxon>
        <taxon>Metazoa</taxon>
        <taxon>Ecdysozoa</taxon>
        <taxon>Arthropoda</taxon>
        <taxon>Hexapoda</taxon>
        <taxon>Insecta</taxon>
        <taxon>Pterygota</taxon>
        <taxon>Neoptera</taxon>
        <taxon>Polyneoptera</taxon>
        <taxon>Orthoptera</taxon>
        <taxon>Ensifera</taxon>
        <taxon>Gryllidea</taxon>
        <taxon>Grylloidea</taxon>
        <taxon>Gryllidae</taxon>
        <taxon>Gryllinae</taxon>
        <taxon>Gryllus</taxon>
    </lineage>
</organism>
<dbReference type="SUPFAM" id="SSF48065">
    <property type="entry name" value="DBL homology domain (DH-domain)"/>
    <property type="match status" value="1"/>
</dbReference>
<dbReference type="GO" id="GO:0005737">
    <property type="term" value="C:cytoplasm"/>
    <property type="evidence" value="ECO:0007669"/>
    <property type="project" value="TreeGrafter"/>
</dbReference>
<dbReference type="PROSITE" id="PS50003">
    <property type="entry name" value="PH_DOMAIN"/>
    <property type="match status" value="1"/>
</dbReference>
<dbReference type="PROSITE" id="PS50010">
    <property type="entry name" value="DH_2"/>
    <property type="match status" value="1"/>
</dbReference>
<evidence type="ECO:0000256" key="4">
    <source>
        <dbReference type="ARBA" id="ARBA00023273"/>
    </source>
</evidence>
<dbReference type="CDD" id="cd01225">
    <property type="entry name" value="PH_Cool_Pix"/>
    <property type="match status" value="1"/>
</dbReference>
<dbReference type="InterPro" id="IPR036028">
    <property type="entry name" value="SH3-like_dom_sf"/>
</dbReference>
<dbReference type="PANTHER" id="PTHR46026">
    <property type="entry name" value="RHO-TYPE GUANINE NUCLEOTIDE EXCHANGE FACTOR, ISOFORM F"/>
    <property type="match status" value="1"/>
</dbReference>
<evidence type="ECO:0000256" key="2">
    <source>
        <dbReference type="ARBA" id="ARBA00022443"/>
    </source>
</evidence>
<dbReference type="InterPro" id="IPR046376">
    <property type="entry name" value="PH_Cool_Pix"/>
</dbReference>
<comment type="caution">
    <text evidence="10">The sequence shown here is derived from an EMBL/GenBank/DDBJ whole genome shotgun (WGS) entry which is preliminary data.</text>
</comment>
<keyword evidence="4" id="KW-0966">Cell projection</keyword>
<sequence>MSGTTDTPTLVQAVYSFKGKNNDELCFKKGDIITLTQKEEGGWWEGTLGEKTGWFPSNYVKEYKPQDGGSPTTSKMSPSKLPPEIVAQQKAYRNLVLKDLIDSEKANVAELQGLLKNFLHPLEKSEILTKEEYRQLVGNIGCVVETHQQLLAALEECSQRPAPEQRVGRVFLSSAPRVKQVHQSYCASHPRAVCILDKYKDDLNTFMEAQGAASPGLLVLTTGLSKPFRRLEKYAGMLQELERHVEENHPDRGDTQRSVSVYKDIASACSATRRQKELELEVLTGGVRGWEGEDLSCLGDILHMGSVAVGPEHRDRYLVLFPSTLLILSVSQRMSAFIYEGKLPLTAITINKLEDTDVLKNAFEISGPMIERIVAVCQTREDQQLWVDQLRQQIRMLKKSSSVSSPPPVSPPASKPTPLPSPHKSAAVAAPVSPRVSALPASSSLRPVVTLPVSKGWSMSCLRPSPPLRPCLALGHCDSLRRSGRASSRKQNGRSFEEDAQILRIIEAYCTSARTRYTVNSVDLGHLSRGNVLHESVVLPHCPQCSHRPLTKARASTWCCGNFVIRTLRKTHFD</sequence>
<dbReference type="Pfam" id="PF00169">
    <property type="entry name" value="PH"/>
    <property type="match status" value="1"/>
</dbReference>
<evidence type="ECO:0000256" key="5">
    <source>
        <dbReference type="PROSITE-ProRule" id="PRU00192"/>
    </source>
</evidence>
<dbReference type="InterPro" id="IPR001849">
    <property type="entry name" value="PH_domain"/>
</dbReference>
<dbReference type="GO" id="GO:0016192">
    <property type="term" value="P:vesicle-mediated transport"/>
    <property type="evidence" value="ECO:0007669"/>
    <property type="project" value="UniProtKB-ARBA"/>
</dbReference>
<dbReference type="InterPro" id="IPR011993">
    <property type="entry name" value="PH-like_dom_sf"/>
</dbReference>
<proteinExistence type="predicted"/>
<name>A0AAN9VPU4_9ORTH</name>
<dbReference type="PROSITE" id="PS50002">
    <property type="entry name" value="SH3"/>
    <property type="match status" value="1"/>
</dbReference>
<dbReference type="CDD" id="cd11877">
    <property type="entry name" value="SH3_PIX"/>
    <property type="match status" value="1"/>
</dbReference>
<feature type="domain" description="DH" evidence="9">
    <location>
        <begin position="92"/>
        <end position="272"/>
    </location>
</feature>
<dbReference type="EMBL" id="JAZDUA010000079">
    <property type="protein sequence ID" value="KAK7869104.1"/>
    <property type="molecule type" value="Genomic_DNA"/>
</dbReference>
<evidence type="ECO:0008006" key="12">
    <source>
        <dbReference type="Google" id="ProtNLM"/>
    </source>
</evidence>
<dbReference type="Pfam" id="PF00621">
    <property type="entry name" value="RhoGEF"/>
    <property type="match status" value="1"/>
</dbReference>
<dbReference type="AlphaFoldDB" id="A0AAN9VPU4"/>
<dbReference type="Gene3D" id="2.30.29.30">
    <property type="entry name" value="Pleckstrin-homology domain (PH domain)/Phosphotyrosine-binding domain (PTB)"/>
    <property type="match status" value="1"/>
</dbReference>
<feature type="compositionally biased region" description="Pro residues" evidence="6">
    <location>
        <begin position="405"/>
        <end position="421"/>
    </location>
</feature>
<keyword evidence="11" id="KW-1185">Reference proteome</keyword>
<dbReference type="SUPFAM" id="SSF50729">
    <property type="entry name" value="PH domain-like"/>
    <property type="match status" value="1"/>
</dbReference>
<dbReference type="PANTHER" id="PTHR46026:SF1">
    <property type="entry name" value="RHO-TYPE GUANINE NUCLEOTIDE EXCHANGE FACTOR, ISOFORM F"/>
    <property type="match status" value="1"/>
</dbReference>
<evidence type="ECO:0000256" key="6">
    <source>
        <dbReference type="SAM" id="MobiDB-lite"/>
    </source>
</evidence>
<protein>
    <recommendedName>
        <fullName evidence="12">Rho guanine nucleotide exchange factor 7</fullName>
    </recommendedName>
</protein>
<evidence type="ECO:0000259" key="9">
    <source>
        <dbReference type="PROSITE" id="PS50010"/>
    </source>
</evidence>
<dbReference type="SMART" id="SM00233">
    <property type="entry name" value="PH"/>
    <property type="match status" value="1"/>
</dbReference>
<dbReference type="Proteomes" id="UP001378592">
    <property type="component" value="Unassembled WGS sequence"/>
</dbReference>
<feature type="domain" description="PH" evidence="8">
    <location>
        <begin position="294"/>
        <end position="395"/>
    </location>
</feature>
<dbReference type="FunFam" id="2.30.30.40:FF:000072">
    <property type="entry name" value="Unconventional Myosin IB"/>
    <property type="match status" value="1"/>
</dbReference>
<feature type="region of interest" description="Disordered" evidence="6">
    <location>
        <begin position="397"/>
        <end position="427"/>
    </location>
</feature>
<dbReference type="GO" id="GO:0030027">
    <property type="term" value="C:lamellipodium"/>
    <property type="evidence" value="ECO:0007669"/>
    <property type="project" value="UniProtKB-SubCell"/>
</dbReference>
<dbReference type="Gene3D" id="2.30.30.40">
    <property type="entry name" value="SH3 Domains"/>
    <property type="match status" value="1"/>
</dbReference>
<dbReference type="InterPro" id="IPR035899">
    <property type="entry name" value="DBL_dom_sf"/>
</dbReference>
<gene>
    <name evidence="10" type="ORF">R5R35_006577</name>
</gene>
<evidence type="ECO:0000259" key="8">
    <source>
        <dbReference type="PROSITE" id="PS50003"/>
    </source>
</evidence>
<dbReference type="SMART" id="SM00325">
    <property type="entry name" value="RhoGEF"/>
    <property type="match status" value="1"/>
</dbReference>
<keyword evidence="2 5" id="KW-0728">SH3 domain</keyword>
<keyword evidence="3" id="KW-0344">Guanine-nucleotide releasing factor</keyword>
<dbReference type="InterPro" id="IPR000219">
    <property type="entry name" value="DH_dom"/>
</dbReference>
<dbReference type="SMART" id="SM00326">
    <property type="entry name" value="SH3"/>
    <property type="match status" value="1"/>
</dbReference>
<dbReference type="GO" id="GO:0005085">
    <property type="term" value="F:guanyl-nucleotide exchange factor activity"/>
    <property type="evidence" value="ECO:0007669"/>
    <property type="project" value="UniProtKB-KW"/>
</dbReference>
<evidence type="ECO:0000256" key="1">
    <source>
        <dbReference type="ARBA" id="ARBA00004510"/>
    </source>
</evidence>
<dbReference type="PRINTS" id="PR00452">
    <property type="entry name" value="SH3DOMAIN"/>
</dbReference>
<feature type="domain" description="SH3" evidence="7">
    <location>
        <begin position="6"/>
        <end position="65"/>
    </location>
</feature>
<comment type="subcellular location">
    <subcellularLocation>
        <location evidence="1">Cell projection</location>
        <location evidence="1">Lamellipodium</location>
    </subcellularLocation>
</comment>